<organism evidence="2 3">
    <name type="scientific">Syntrophobotulus glycolicus (strain DSM 8271 / FlGlyR)</name>
    <dbReference type="NCBI Taxonomy" id="645991"/>
    <lineage>
        <taxon>Bacteria</taxon>
        <taxon>Bacillati</taxon>
        <taxon>Bacillota</taxon>
        <taxon>Clostridia</taxon>
        <taxon>Eubacteriales</taxon>
        <taxon>Desulfitobacteriaceae</taxon>
        <taxon>Syntrophobotulus</taxon>
    </lineage>
</organism>
<dbReference type="STRING" id="645991.Sgly_0763"/>
<dbReference type="AlphaFoldDB" id="F0T156"/>
<reference evidence="3" key="2">
    <citation type="submission" date="2011-02" db="EMBL/GenBank/DDBJ databases">
        <title>The complete genome of Syntrophobotulus glycolicus DSM 8271.</title>
        <authorList>
            <person name="Lucas S."/>
            <person name="Copeland A."/>
            <person name="Lapidus A."/>
            <person name="Bruce D."/>
            <person name="Goodwin L."/>
            <person name="Pitluck S."/>
            <person name="Kyrpides N."/>
            <person name="Mavromatis K."/>
            <person name="Pagani I."/>
            <person name="Ivanova N."/>
            <person name="Mikhailova N."/>
            <person name="Chertkov O."/>
            <person name="Held B."/>
            <person name="Detter J.C."/>
            <person name="Tapia R."/>
            <person name="Han C."/>
            <person name="Land M."/>
            <person name="Hauser L."/>
            <person name="Markowitz V."/>
            <person name="Cheng J.-F."/>
            <person name="Hugenholtz P."/>
            <person name="Woyke T."/>
            <person name="Wu D."/>
            <person name="Spring S."/>
            <person name="Schroeder M."/>
            <person name="Brambilla E."/>
            <person name="Klenk H.-P."/>
            <person name="Eisen J.A."/>
        </authorList>
    </citation>
    <scope>NUCLEOTIDE SEQUENCE [LARGE SCALE GENOMIC DNA]</scope>
    <source>
        <strain evidence="3">DSM 8271 / FlGlyR</strain>
    </source>
</reference>
<protein>
    <submittedName>
        <fullName evidence="2">Uncharacterized protein</fullName>
    </submittedName>
</protein>
<keyword evidence="1" id="KW-1133">Transmembrane helix</keyword>
<feature type="transmembrane region" description="Helical" evidence="1">
    <location>
        <begin position="12"/>
        <end position="32"/>
    </location>
</feature>
<keyword evidence="1" id="KW-0812">Transmembrane</keyword>
<dbReference type="EMBL" id="CP002547">
    <property type="protein sequence ID" value="ADY55120.1"/>
    <property type="molecule type" value="Genomic_DNA"/>
</dbReference>
<evidence type="ECO:0000256" key="1">
    <source>
        <dbReference type="SAM" id="Phobius"/>
    </source>
</evidence>
<proteinExistence type="predicted"/>
<evidence type="ECO:0000313" key="2">
    <source>
        <dbReference type="EMBL" id="ADY55120.1"/>
    </source>
</evidence>
<keyword evidence="3" id="KW-1185">Reference proteome</keyword>
<dbReference type="HOGENOM" id="CLU_128597_0_0_9"/>
<accession>F0T156</accession>
<dbReference type="RefSeq" id="WP_013623991.1">
    <property type="nucleotide sequence ID" value="NC_015172.1"/>
</dbReference>
<name>F0T156_SYNGF</name>
<dbReference type="Proteomes" id="UP000007488">
    <property type="component" value="Chromosome"/>
</dbReference>
<dbReference type="KEGG" id="sgy:Sgly_0763"/>
<dbReference type="eggNOG" id="ENOG5032X49">
    <property type="taxonomic scope" value="Bacteria"/>
</dbReference>
<evidence type="ECO:0000313" key="3">
    <source>
        <dbReference type="Proteomes" id="UP000007488"/>
    </source>
</evidence>
<keyword evidence="1" id="KW-0472">Membrane</keyword>
<reference evidence="2 3" key="1">
    <citation type="journal article" date="2011" name="Stand. Genomic Sci.">
        <title>Complete genome sequence of Syntrophobotulus glycolicus type strain (FlGlyR).</title>
        <authorList>
            <person name="Han C."/>
            <person name="Mwirichia R."/>
            <person name="Chertkov O."/>
            <person name="Held B."/>
            <person name="Lapidus A."/>
            <person name="Nolan M."/>
            <person name="Lucas S."/>
            <person name="Hammon N."/>
            <person name="Deshpande S."/>
            <person name="Cheng J.F."/>
            <person name="Tapia R."/>
            <person name="Goodwin L."/>
            <person name="Pitluck S."/>
            <person name="Huntemann M."/>
            <person name="Liolios K."/>
            <person name="Ivanova N."/>
            <person name="Pagani I."/>
            <person name="Mavromatis K."/>
            <person name="Ovchinikova G."/>
            <person name="Pati A."/>
            <person name="Chen A."/>
            <person name="Palaniappan K."/>
            <person name="Land M."/>
            <person name="Hauser L."/>
            <person name="Brambilla E.M."/>
            <person name="Rohde M."/>
            <person name="Spring S."/>
            <person name="Sikorski J."/>
            <person name="Goker M."/>
            <person name="Woyke T."/>
            <person name="Bristow J."/>
            <person name="Eisen J.A."/>
            <person name="Markowitz V."/>
            <person name="Hugenholtz P."/>
            <person name="Kyrpides N.C."/>
            <person name="Klenk H.P."/>
            <person name="Detter J.C."/>
        </authorList>
    </citation>
    <scope>NUCLEOTIDE SEQUENCE [LARGE SCALE GENOMIC DNA]</scope>
    <source>
        <strain evidence="3">DSM 8271 / FlGlyR</strain>
    </source>
</reference>
<dbReference type="OrthoDB" id="1859545at2"/>
<gene>
    <name evidence="2" type="ordered locus">Sgly_0763</name>
</gene>
<sequence>MQTEIATTVNQVLTNLAIGVLALLGALASFYVQKGIKKLQAETRKIQDEATRNIFDTALTRLNDVALKTVNAIEQTAKKDILQAITEGTADRDQLKNLATEAYEEIVATLEPEYMNLIEDSMGDAQAYIMNLIEDKLVEVKQKYTQINS</sequence>